<reference evidence="1" key="2">
    <citation type="journal article" date="2015" name="Fish Shellfish Immunol.">
        <title>Early steps in the European eel (Anguilla anguilla)-Vibrio vulnificus interaction in the gills: Role of the RtxA13 toxin.</title>
        <authorList>
            <person name="Callol A."/>
            <person name="Pajuelo D."/>
            <person name="Ebbesson L."/>
            <person name="Teles M."/>
            <person name="MacKenzie S."/>
            <person name="Amaro C."/>
        </authorList>
    </citation>
    <scope>NUCLEOTIDE SEQUENCE</scope>
</reference>
<dbReference type="EMBL" id="GBXM01008401">
    <property type="protein sequence ID" value="JAI00177.1"/>
    <property type="molecule type" value="Transcribed_RNA"/>
</dbReference>
<dbReference type="AlphaFoldDB" id="A0A0E9XCJ4"/>
<sequence>MLVSAVVLGWFVAITLTRYCNKYADAVICYIF</sequence>
<evidence type="ECO:0000313" key="1">
    <source>
        <dbReference type="EMBL" id="JAI00177.1"/>
    </source>
</evidence>
<proteinExistence type="predicted"/>
<organism evidence="1">
    <name type="scientific">Anguilla anguilla</name>
    <name type="common">European freshwater eel</name>
    <name type="synonym">Muraena anguilla</name>
    <dbReference type="NCBI Taxonomy" id="7936"/>
    <lineage>
        <taxon>Eukaryota</taxon>
        <taxon>Metazoa</taxon>
        <taxon>Chordata</taxon>
        <taxon>Craniata</taxon>
        <taxon>Vertebrata</taxon>
        <taxon>Euteleostomi</taxon>
        <taxon>Actinopterygii</taxon>
        <taxon>Neopterygii</taxon>
        <taxon>Teleostei</taxon>
        <taxon>Anguilliformes</taxon>
        <taxon>Anguillidae</taxon>
        <taxon>Anguilla</taxon>
    </lineage>
</organism>
<name>A0A0E9XCJ4_ANGAN</name>
<protein>
    <submittedName>
        <fullName evidence="1">Uncharacterized protein</fullName>
    </submittedName>
</protein>
<accession>A0A0E9XCJ4</accession>
<reference evidence="1" key="1">
    <citation type="submission" date="2014-11" db="EMBL/GenBank/DDBJ databases">
        <authorList>
            <person name="Amaro Gonzalez C."/>
        </authorList>
    </citation>
    <scope>NUCLEOTIDE SEQUENCE</scope>
</reference>